<dbReference type="GO" id="GO:0036376">
    <property type="term" value="P:sodium ion export across plasma membrane"/>
    <property type="evidence" value="ECO:0007669"/>
    <property type="project" value="TreeGrafter"/>
</dbReference>
<evidence type="ECO:0000256" key="4">
    <source>
        <dbReference type="ARBA" id="ARBA00022692"/>
    </source>
</evidence>
<evidence type="ECO:0000256" key="10">
    <source>
        <dbReference type="ARBA" id="ARBA00023136"/>
    </source>
</evidence>
<gene>
    <name evidence="14" type="primary">ctpF</name>
    <name evidence="14" type="ORF">Pla100_41620</name>
</gene>
<dbReference type="AlphaFoldDB" id="A0A5C6A1D7"/>
<dbReference type="EC" id="3.6.3.-" evidence="14"/>
<evidence type="ECO:0000256" key="11">
    <source>
        <dbReference type="SAM" id="MobiDB-lite"/>
    </source>
</evidence>
<dbReference type="Proteomes" id="UP000316213">
    <property type="component" value="Unassembled WGS sequence"/>
</dbReference>
<evidence type="ECO:0000256" key="8">
    <source>
        <dbReference type="ARBA" id="ARBA00022967"/>
    </source>
</evidence>
<dbReference type="Gene3D" id="3.40.1110.10">
    <property type="entry name" value="Calcium-transporting ATPase, cytoplasmic domain N"/>
    <property type="match status" value="1"/>
</dbReference>
<dbReference type="SUPFAM" id="SSF81660">
    <property type="entry name" value="Metal cation-transporting ATPase, ATP-binding domain N"/>
    <property type="match status" value="1"/>
</dbReference>
<dbReference type="Gene3D" id="1.20.1110.10">
    <property type="entry name" value="Calcium-transporting ATPase, transmembrane domain"/>
    <property type="match status" value="1"/>
</dbReference>
<reference evidence="14 15" key="1">
    <citation type="submission" date="2019-02" db="EMBL/GenBank/DDBJ databases">
        <title>Deep-cultivation of Planctomycetes and their phenomic and genomic characterization uncovers novel biology.</title>
        <authorList>
            <person name="Wiegand S."/>
            <person name="Jogler M."/>
            <person name="Boedeker C."/>
            <person name="Pinto D."/>
            <person name="Vollmers J."/>
            <person name="Rivas-Marin E."/>
            <person name="Kohn T."/>
            <person name="Peeters S.H."/>
            <person name="Heuer A."/>
            <person name="Rast P."/>
            <person name="Oberbeckmann S."/>
            <person name="Bunk B."/>
            <person name="Jeske O."/>
            <person name="Meyerdierks A."/>
            <person name="Storesund J.E."/>
            <person name="Kallscheuer N."/>
            <person name="Luecker S."/>
            <person name="Lage O.M."/>
            <person name="Pohl T."/>
            <person name="Merkel B.J."/>
            <person name="Hornburger P."/>
            <person name="Mueller R.-W."/>
            <person name="Bruemmer F."/>
            <person name="Labrenz M."/>
            <person name="Spormann A.M."/>
            <person name="Op Den Camp H."/>
            <person name="Overmann J."/>
            <person name="Amann R."/>
            <person name="Jetten M.S.M."/>
            <person name="Mascher T."/>
            <person name="Medema M.H."/>
            <person name="Devos D.P."/>
            <person name="Kaster A.-K."/>
            <person name="Ovreas L."/>
            <person name="Rohde M."/>
            <person name="Galperin M.Y."/>
            <person name="Jogler C."/>
        </authorList>
    </citation>
    <scope>NUCLEOTIDE SEQUENCE [LARGE SCALE GENOMIC DNA]</scope>
    <source>
        <strain evidence="14 15">Pla100</strain>
    </source>
</reference>
<feature type="domain" description="Cation-transporting P-type ATPase N-terminal" evidence="13">
    <location>
        <begin position="8"/>
        <end position="82"/>
    </location>
</feature>
<dbReference type="Gene3D" id="2.70.150.10">
    <property type="entry name" value="Calcium-transporting ATPase, cytoplasmic transduction domain A"/>
    <property type="match status" value="1"/>
</dbReference>
<dbReference type="InterPro" id="IPR018303">
    <property type="entry name" value="ATPase_P-typ_P_site"/>
</dbReference>
<dbReference type="GO" id="GO:0006883">
    <property type="term" value="P:intracellular sodium ion homeostasis"/>
    <property type="evidence" value="ECO:0007669"/>
    <property type="project" value="TreeGrafter"/>
</dbReference>
<evidence type="ECO:0000256" key="9">
    <source>
        <dbReference type="ARBA" id="ARBA00022989"/>
    </source>
</evidence>
<comment type="subcellular location">
    <subcellularLocation>
        <location evidence="1">Endomembrane system</location>
        <topology evidence="1">Multi-pass membrane protein</topology>
    </subcellularLocation>
</comment>
<feature type="compositionally biased region" description="Low complexity" evidence="11">
    <location>
        <begin position="588"/>
        <end position="604"/>
    </location>
</feature>
<dbReference type="SUPFAM" id="SSF81665">
    <property type="entry name" value="Calcium ATPase, transmembrane domain M"/>
    <property type="match status" value="1"/>
</dbReference>
<dbReference type="FunFam" id="3.40.50.1000:FF:000001">
    <property type="entry name" value="Phospholipid-transporting ATPase IC"/>
    <property type="match status" value="1"/>
</dbReference>
<keyword evidence="5" id="KW-0547">Nucleotide-binding</keyword>
<feature type="region of interest" description="Disordered" evidence="11">
    <location>
        <begin position="585"/>
        <end position="604"/>
    </location>
</feature>
<dbReference type="FunFam" id="2.70.150.10:FF:000160">
    <property type="entry name" value="Sarcoplasmic/endoplasmic reticulum calcium ATPase 1"/>
    <property type="match status" value="1"/>
</dbReference>
<dbReference type="GO" id="GO:1902600">
    <property type="term" value="P:proton transmembrane transport"/>
    <property type="evidence" value="ECO:0007669"/>
    <property type="project" value="TreeGrafter"/>
</dbReference>
<feature type="transmembrane region" description="Helical" evidence="12">
    <location>
        <begin position="724"/>
        <end position="743"/>
    </location>
</feature>
<proteinExistence type="inferred from homology"/>
<dbReference type="Pfam" id="PF00122">
    <property type="entry name" value="E1-E2_ATPase"/>
    <property type="match status" value="1"/>
</dbReference>
<keyword evidence="9 12" id="KW-1133">Transmembrane helix</keyword>
<dbReference type="InterPro" id="IPR001757">
    <property type="entry name" value="P_typ_ATPase"/>
</dbReference>
<evidence type="ECO:0000256" key="12">
    <source>
        <dbReference type="SAM" id="Phobius"/>
    </source>
</evidence>
<dbReference type="Pfam" id="PF08282">
    <property type="entry name" value="Hydrolase_3"/>
    <property type="match status" value="1"/>
</dbReference>
<keyword evidence="7" id="KW-0460">Magnesium</keyword>
<dbReference type="GO" id="GO:0030007">
    <property type="term" value="P:intracellular potassium ion homeostasis"/>
    <property type="evidence" value="ECO:0007669"/>
    <property type="project" value="TreeGrafter"/>
</dbReference>
<dbReference type="EMBL" id="SJPM01000009">
    <property type="protein sequence ID" value="TWT93644.1"/>
    <property type="molecule type" value="Genomic_DNA"/>
</dbReference>
<dbReference type="GO" id="GO:0012505">
    <property type="term" value="C:endomembrane system"/>
    <property type="evidence" value="ECO:0007669"/>
    <property type="project" value="UniProtKB-SubCell"/>
</dbReference>
<dbReference type="FunFam" id="3.40.50.1000:FF:000028">
    <property type="entry name" value="Calcium-transporting P-type ATPase, putative"/>
    <property type="match status" value="1"/>
</dbReference>
<feature type="transmembrane region" description="Helical" evidence="12">
    <location>
        <begin position="849"/>
        <end position="871"/>
    </location>
</feature>
<accession>A0A5C6A1D7</accession>
<evidence type="ECO:0000256" key="2">
    <source>
        <dbReference type="ARBA" id="ARBA00005675"/>
    </source>
</evidence>
<dbReference type="CDD" id="cd02080">
    <property type="entry name" value="P-type_ATPase_cation"/>
    <property type="match status" value="1"/>
</dbReference>
<dbReference type="SMART" id="SM00831">
    <property type="entry name" value="Cation_ATPase_N"/>
    <property type="match status" value="1"/>
</dbReference>
<comment type="caution">
    <text evidence="14">The sequence shown here is derived from an EMBL/GenBank/DDBJ whole genome shotgun (WGS) entry which is preliminary data.</text>
</comment>
<dbReference type="InterPro" id="IPR023214">
    <property type="entry name" value="HAD_sf"/>
</dbReference>
<evidence type="ECO:0000256" key="7">
    <source>
        <dbReference type="ARBA" id="ARBA00022842"/>
    </source>
</evidence>
<keyword evidence="3" id="KW-0597">Phosphoprotein</keyword>
<dbReference type="GO" id="GO:0005524">
    <property type="term" value="F:ATP binding"/>
    <property type="evidence" value="ECO:0007669"/>
    <property type="project" value="UniProtKB-KW"/>
</dbReference>
<dbReference type="SFLD" id="SFLDG00002">
    <property type="entry name" value="C1.7:_P-type_atpase_like"/>
    <property type="match status" value="1"/>
</dbReference>
<dbReference type="InterPro" id="IPR008250">
    <property type="entry name" value="ATPase_P-typ_transduc_dom_A_sf"/>
</dbReference>
<dbReference type="PRINTS" id="PR00119">
    <property type="entry name" value="CATATPASE"/>
</dbReference>
<dbReference type="PANTHER" id="PTHR43294">
    <property type="entry name" value="SODIUM/POTASSIUM-TRANSPORTING ATPASE SUBUNIT ALPHA"/>
    <property type="match status" value="1"/>
</dbReference>
<dbReference type="SUPFAM" id="SSF56784">
    <property type="entry name" value="HAD-like"/>
    <property type="match status" value="1"/>
</dbReference>
<dbReference type="GO" id="GO:1990573">
    <property type="term" value="P:potassium ion import across plasma membrane"/>
    <property type="evidence" value="ECO:0007669"/>
    <property type="project" value="TreeGrafter"/>
</dbReference>
<evidence type="ECO:0000259" key="13">
    <source>
        <dbReference type="SMART" id="SM00831"/>
    </source>
</evidence>
<keyword evidence="4 12" id="KW-0812">Transmembrane</keyword>
<evidence type="ECO:0000256" key="1">
    <source>
        <dbReference type="ARBA" id="ARBA00004127"/>
    </source>
</evidence>
<dbReference type="NCBIfam" id="TIGR01494">
    <property type="entry name" value="ATPase_P-type"/>
    <property type="match status" value="2"/>
</dbReference>
<dbReference type="RefSeq" id="WP_146579457.1">
    <property type="nucleotide sequence ID" value="NZ_SJPM01000009.1"/>
</dbReference>
<dbReference type="InterPro" id="IPR023298">
    <property type="entry name" value="ATPase_P-typ_TM_dom_sf"/>
</dbReference>
<feature type="transmembrane region" description="Helical" evidence="12">
    <location>
        <begin position="788"/>
        <end position="807"/>
    </location>
</feature>
<keyword evidence="6" id="KW-0067">ATP-binding</keyword>
<evidence type="ECO:0000256" key="6">
    <source>
        <dbReference type="ARBA" id="ARBA00022840"/>
    </source>
</evidence>
<feature type="transmembrane region" description="Helical" evidence="12">
    <location>
        <begin position="86"/>
        <end position="102"/>
    </location>
</feature>
<dbReference type="PRINTS" id="PR00121">
    <property type="entry name" value="NAKATPASE"/>
</dbReference>
<dbReference type="InterPro" id="IPR050510">
    <property type="entry name" value="Cation_transp_ATPase_P-type"/>
</dbReference>
<dbReference type="GO" id="GO:0016887">
    <property type="term" value="F:ATP hydrolysis activity"/>
    <property type="evidence" value="ECO:0007669"/>
    <property type="project" value="InterPro"/>
</dbReference>
<dbReference type="GO" id="GO:0005391">
    <property type="term" value="F:P-type sodium:potassium-exchanging transporter activity"/>
    <property type="evidence" value="ECO:0007669"/>
    <property type="project" value="TreeGrafter"/>
</dbReference>
<keyword evidence="14" id="KW-0378">Hydrolase</keyword>
<comment type="similarity">
    <text evidence="2">Belongs to the cation transport ATPase (P-type) (TC 3.A.3) family. Type IIA subfamily.</text>
</comment>
<feature type="transmembrane region" description="Helical" evidence="12">
    <location>
        <begin position="275"/>
        <end position="304"/>
    </location>
</feature>
<dbReference type="SFLD" id="SFLDF00027">
    <property type="entry name" value="p-type_atpase"/>
    <property type="match status" value="1"/>
</dbReference>
<dbReference type="InterPro" id="IPR023299">
    <property type="entry name" value="ATPase_P-typ_cyto_dom_N"/>
</dbReference>
<dbReference type="PANTHER" id="PTHR43294:SF20">
    <property type="entry name" value="P-TYPE ATPASE"/>
    <property type="match status" value="1"/>
</dbReference>
<evidence type="ECO:0000256" key="3">
    <source>
        <dbReference type="ARBA" id="ARBA00022553"/>
    </source>
</evidence>
<dbReference type="FunFam" id="3.40.1110.10:FF:000094">
    <property type="entry name" value="Cation-transporting P-type ATPase"/>
    <property type="match status" value="1"/>
</dbReference>
<sequence>MDTIQTRTWHHLPKSEVIELLDTDLDNGLELPEVEDRRERFGPNAITHRQGQGPLVRFLMEFHQPLVYILLAAAVITALLQEWVDSIVIMGVVLVNATIGFVQETKALKAIDALARAMTSEATVMRGGEKTRISSTQLVPGDVVFLQSGDKVPADLRLLACRELQVDESTLTGESVPIEKRIDAIDVDTVLADRRNMVYSSTLVTYGTATGVVVGIGDDTEIGRISELISTAEVLATPLTRKIAHFSGVLLYVILGMAAVTFVIGLLRGESALDMFMAAVALSVGAIPEGLPAAVTITLAIGVGKMAKHNAIIRKLPAVETLGSTTVICSDKTGTLTQNQMTVRAVYATGERLDISGVGYAPDGEILINDAAINLDHHPALIECLKAGLLCNDSAVSLQDDGWKVTGDPTEAALIVSARKAGMSVETMTHANPRLDAIPFESEYQYMATLHDRGSGNAPVAYVKGSVESILPRCDDALGKRNESATLDAYDIHRRVNEMATEGLRVLAFATKELSVRATAIEHADVESGLTFIGLQGMIDPPRPEAVEAVRACQAAGIQVKMITGDHAGTASAIASQIGLVGIRHLSQDSPSSPDAQDDSPTTDHFLTGQMLAELSDEQLHDAVETTSVFARVAPEQKLRLVKALQHRGHVVAMTGDGVNDAPALRRADIGVAMGVTGTEVAKEAADMVLTDDNFSSIESAIEEGREVFDNLIKFITWTLPTNIGEGLVILVAVILGTALPILPVQILWINMTTAVLLGLMLAFEPKEPGIMLRRPRDPASPILSRTLMFRILLVGVLLLIGSFGLFKWELNHGESEAAGRTAAVNVFVFGELFYLFNCRSLTRSMFAIGVFSNPWLLSGVGLMILMQIGFTYLPFMNHAFGSAPIGMTEWYLILGTGFMIYCVVGIEKWLRHRTSKPATSSIGNHACHIR</sequence>
<organism evidence="14 15">
    <name type="scientific">Neorhodopirellula pilleata</name>
    <dbReference type="NCBI Taxonomy" id="2714738"/>
    <lineage>
        <taxon>Bacteria</taxon>
        <taxon>Pseudomonadati</taxon>
        <taxon>Planctomycetota</taxon>
        <taxon>Planctomycetia</taxon>
        <taxon>Pirellulales</taxon>
        <taxon>Pirellulaceae</taxon>
        <taxon>Neorhodopirellula</taxon>
    </lineage>
</organism>
<dbReference type="Pfam" id="PF00690">
    <property type="entry name" value="Cation_ATPase_N"/>
    <property type="match status" value="1"/>
</dbReference>
<dbReference type="InterPro" id="IPR004014">
    <property type="entry name" value="ATPase_P-typ_cation-transptr_N"/>
</dbReference>
<dbReference type="Pfam" id="PF00689">
    <property type="entry name" value="Cation_ATPase_C"/>
    <property type="match status" value="1"/>
</dbReference>
<keyword evidence="15" id="KW-1185">Reference proteome</keyword>
<dbReference type="Pfam" id="PF13246">
    <property type="entry name" value="Cation_ATPase"/>
    <property type="match status" value="1"/>
</dbReference>
<dbReference type="Gene3D" id="3.40.50.1000">
    <property type="entry name" value="HAD superfamily/HAD-like"/>
    <property type="match status" value="1"/>
</dbReference>
<keyword evidence="8" id="KW-1278">Translocase</keyword>
<evidence type="ECO:0000256" key="5">
    <source>
        <dbReference type="ARBA" id="ARBA00022741"/>
    </source>
</evidence>
<dbReference type="InterPro" id="IPR059000">
    <property type="entry name" value="ATPase_P-type_domA"/>
</dbReference>
<dbReference type="InterPro" id="IPR036412">
    <property type="entry name" value="HAD-like_sf"/>
</dbReference>
<protein>
    <submittedName>
        <fullName evidence="14">Putative cation-transporting ATPase F</fullName>
        <ecNumber evidence="14">3.6.3.-</ecNumber>
    </submittedName>
</protein>
<dbReference type="OrthoDB" id="211392at2"/>
<evidence type="ECO:0000313" key="14">
    <source>
        <dbReference type="EMBL" id="TWT93644.1"/>
    </source>
</evidence>
<name>A0A5C6A1D7_9BACT</name>
<keyword evidence="10 12" id="KW-0472">Membrane</keyword>
<feature type="transmembrane region" description="Helical" evidence="12">
    <location>
        <begin position="819"/>
        <end position="837"/>
    </location>
</feature>
<dbReference type="InterPro" id="IPR044492">
    <property type="entry name" value="P_typ_ATPase_HD_dom"/>
</dbReference>
<dbReference type="PROSITE" id="PS00154">
    <property type="entry name" value="ATPASE_E1_E2"/>
    <property type="match status" value="1"/>
</dbReference>
<feature type="transmembrane region" description="Helical" evidence="12">
    <location>
        <begin position="891"/>
        <end position="911"/>
    </location>
</feature>
<feature type="transmembrane region" description="Helical" evidence="12">
    <location>
        <begin position="58"/>
        <end position="80"/>
    </location>
</feature>
<feature type="transmembrane region" description="Helical" evidence="12">
    <location>
        <begin position="749"/>
        <end position="767"/>
    </location>
</feature>
<dbReference type="SFLD" id="SFLDS00003">
    <property type="entry name" value="Haloacid_Dehalogenase"/>
    <property type="match status" value="1"/>
</dbReference>
<dbReference type="GO" id="GO:0005886">
    <property type="term" value="C:plasma membrane"/>
    <property type="evidence" value="ECO:0007669"/>
    <property type="project" value="TreeGrafter"/>
</dbReference>
<evidence type="ECO:0000313" key="15">
    <source>
        <dbReference type="Proteomes" id="UP000316213"/>
    </source>
</evidence>
<feature type="transmembrane region" description="Helical" evidence="12">
    <location>
        <begin position="249"/>
        <end position="269"/>
    </location>
</feature>
<dbReference type="SUPFAM" id="SSF81653">
    <property type="entry name" value="Calcium ATPase, transduction domain A"/>
    <property type="match status" value="1"/>
</dbReference>
<dbReference type="InterPro" id="IPR006068">
    <property type="entry name" value="ATPase_P-typ_cation-transptr_C"/>
</dbReference>